<dbReference type="STRING" id="270498.CHK_0298"/>
<proteinExistence type="predicted"/>
<organism evidence="1 2">
    <name type="scientific">Christensenella hongkongensis</name>
    <dbReference type="NCBI Taxonomy" id="270498"/>
    <lineage>
        <taxon>Bacteria</taxon>
        <taxon>Bacillati</taxon>
        <taxon>Bacillota</taxon>
        <taxon>Clostridia</taxon>
        <taxon>Christensenellales</taxon>
        <taxon>Christensenellaceae</taxon>
        <taxon>Christensenella</taxon>
    </lineage>
</organism>
<dbReference type="AlphaFoldDB" id="A0A0M2NPQ1"/>
<keyword evidence="2" id="KW-1185">Reference proteome</keyword>
<dbReference type="EMBL" id="LAYJ01000033">
    <property type="protein sequence ID" value="KKI52190.1"/>
    <property type="molecule type" value="Genomic_DNA"/>
</dbReference>
<protein>
    <recommendedName>
        <fullName evidence="3">DUF4125 domain-containing protein</fullName>
    </recommendedName>
</protein>
<dbReference type="InterPro" id="IPR025191">
    <property type="entry name" value="DUF4125"/>
</dbReference>
<sequence>MEKKAVIEKIISIEWTMFDAVENISGRASCQDDYDTFRIMRKSQLEAWNAETLESYLNDLKTAQENGRNLLSEKYAFMMEYTSPDEFEQIRDRLPDITEDKKRLIEAIVPEHVKWLEQLAPEYPMLVGGGRPIHSSEDEKYDTSFETYLRGELSTYSIETLKKYRRFQEHLLEQGKNMNLDILKNMAREYGYASLEQAEERMSRN</sequence>
<comment type="caution">
    <text evidence="1">The sequence shown here is derived from an EMBL/GenBank/DDBJ whole genome shotgun (WGS) entry which is preliminary data.</text>
</comment>
<dbReference type="RefSeq" id="WP_046442209.1">
    <property type="nucleotide sequence ID" value="NZ_CAUERS010000072.1"/>
</dbReference>
<name>A0A0M2NPQ1_9FIRM</name>
<accession>A0A0M2NPQ1</accession>
<evidence type="ECO:0008006" key="3">
    <source>
        <dbReference type="Google" id="ProtNLM"/>
    </source>
</evidence>
<dbReference type="OrthoDB" id="5387164at2"/>
<gene>
    <name evidence="1" type="ORF">CHK_0298</name>
</gene>
<reference evidence="1 2" key="1">
    <citation type="submission" date="2015-04" db="EMBL/GenBank/DDBJ databases">
        <title>Draft genome sequence of bacteremic isolate Catabacter hongkongensis type strain HKU16T.</title>
        <authorList>
            <person name="Lau S.K."/>
            <person name="Teng J.L."/>
            <person name="Huang Y."/>
            <person name="Curreem S.O."/>
            <person name="Tsui S.K."/>
            <person name="Woo P.C."/>
        </authorList>
    </citation>
    <scope>NUCLEOTIDE SEQUENCE [LARGE SCALE GENOMIC DNA]</scope>
    <source>
        <strain evidence="1 2">HKU16</strain>
    </source>
</reference>
<evidence type="ECO:0000313" key="1">
    <source>
        <dbReference type="EMBL" id="KKI52190.1"/>
    </source>
</evidence>
<dbReference type="Pfam" id="PF13526">
    <property type="entry name" value="DUF4125"/>
    <property type="match status" value="1"/>
</dbReference>
<dbReference type="Proteomes" id="UP000034076">
    <property type="component" value="Unassembled WGS sequence"/>
</dbReference>
<evidence type="ECO:0000313" key="2">
    <source>
        <dbReference type="Proteomes" id="UP000034076"/>
    </source>
</evidence>
<dbReference type="PATRIC" id="fig|270498.16.peg.2906"/>